<proteinExistence type="predicted"/>
<feature type="transmembrane region" description="Helical" evidence="1">
    <location>
        <begin position="108"/>
        <end position="126"/>
    </location>
</feature>
<organism evidence="3 4">
    <name type="scientific">Algoriphagus namhaensis</name>
    <dbReference type="NCBI Taxonomy" id="915353"/>
    <lineage>
        <taxon>Bacteria</taxon>
        <taxon>Pseudomonadati</taxon>
        <taxon>Bacteroidota</taxon>
        <taxon>Cytophagia</taxon>
        <taxon>Cytophagales</taxon>
        <taxon>Cyclobacteriaceae</taxon>
        <taxon>Algoriphagus</taxon>
    </lineage>
</organism>
<keyword evidence="1" id="KW-0812">Transmembrane</keyword>
<comment type="caution">
    <text evidence="3">The sequence shown here is derived from an EMBL/GenBank/DDBJ whole genome shotgun (WGS) entry which is preliminary data.</text>
</comment>
<evidence type="ECO:0000256" key="1">
    <source>
        <dbReference type="SAM" id="Phobius"/>
    </source>
</evidence>
<keyword evidence="1" id="KW-0472">Membrane</keyword>
<feature type="transmembrane region" description="Helical" evidence="1">
    <location>
        <begin position="76"/>
        <end position="96"/>
    </location>
</feature>
<name>A0ABV8ANF4_9BACT</name>
<dbReference type="Proteomes" id="UP001595805">
    <property type="component" value="Unassembled WGS sequence"/>
</dbReference>
<feature type="signal peptide" evidence="2">
    <location>
        <begin position="1"/>
        <end position="19"/>
    </location>
</feature>
<keyword evidence="2" id="KW-0732">Signal</keyword>
<dbReference type="EMBL" id="JBHRZS010000006">
    <property type="protein sequence ID" value="MFC3879533.1"/>
    <property type="molecule type" value="Genomic_DNA"/>
</dbReference>
<feature type="chain" id="PRO_5047028022" description="DUF5683 domain-containing protein" evidence="2">
    <location>
        <begin position="20"/>
        <end position="168"/>
    </location>
</feature>
<dbReference type="RefSeq" id="WP_377904046.1">
    <property type="nucleotide sequence ID" value="NZ_JBHRZS010000006.1"/>
</dbReference>
<gene>
    <name evidence="3" type="ORF">ACFOSV_05080</name>
</gene>
<keyword evidence="1" id="KW-1133">Transmembrane helix</keyword>
<keyword evidence="4" id="KW-1185">Reference proteome</keyword>
<evidence type="ECO:0000313" key="4">
    <source>
        <dbReference type="Proteomes" id="UP001595805"/>
    </source>
</evidence>
<protein>
    <recommendedName>
        <fullName evidence="5">DUF5683 domain-containing protein</fullName>
    </recommendedName>
</protein>
<evidence type="ECO:0008006" key="5">
    <source>
        <dbReference type="Google" id="ProtNLM"/>
    </source>
</evidence>
<evidence type="ECO:0000313" key="3">
    <source>
        <dbReference type="EMBL" id="MFC3879533.1"/>
    </source>
</evidence>
<evidence type="ECO:0000256" key="2">
    <source>
        <dbReference type="SAM" id="SignalP"/>
    </source>
</evidence>
<accession>A0ABV8ANF4</accession>
<sequence length="168" mass="18971">MKKTVLLILFSSMYWSLLAQETPFLRLDIRNNFLNQKIDFLDGPKVLSKVEMQTLMSQATPETADLYRKSVSKQKIANILAIGGFASAIGTTVYIIAPRQQSSHASNLTWPLIISSIAFEISSGIFNRNARNIAREAVDSYNLGRTEPPVHFEDNRIDMPILSYSIRF</sequence>
<reference evidence="4" key="1">
    <citation type="journal article" date="2019" name="Int. J. Syst. Evol. Microbiol.">
        <title>The Global Catalogue of Microorganisms (GCM) 10K type strain sequencing project: providing services to taxonomists for standard genome sequencing and annotation.</title>
        <authorList>
            <consortium name="The Broad Institute Genomics Platform"/>
            <consortium name="The Broad Institute Genome Sequencing Center for Infectious Disease"/>
            <person name="Wu L."/>
            <person name="Ma J."/>
        </authorList>
    </citation>
    <scope>NUCLEOTIDE SEQUENCE [LARGE SCALE GENOMIC DNA]</scope>
    <source>
        <strain evidence="4">CCUG 60523</strain>
    </source>
</reference>